<dbReference type="KEGG" id="spri:SPRI_3936"/>
<evidence type="ECO:0000256" key="2">
    <source>
        <dbReference type="SAM" id="SignalP"/>
    </source>
</evidence>
<dbReference type="RefSeq" id="WP_005315333.1">
    <property type="nucleotide sequence ID" value="NZ_CP011340.1"/>
</dbReference>
<evidence type="ECO:0000313" key="4">
    <source>
        <dbReference type="EMBL" id="ALC22242.1"/>
    </source>
</evidence>
<dbReference type="OMA" id="GFTGCNR"/>
<evidence type="ECO:0000256" key="1">
    <source>
        <dbReference type="SAM" id="MobiDB-lite"/>
    </source>
</evidence>
<dbReference type="PANTHER" id="PTHR35535:SF2">
    <property type="entry name" value="DUF306 DOMAIN-CONTAINING PROTEIN"/>
    <property type="match status" value="1"/>
</dbReference>
<dbReference type="OrthoDB" id="4733425at2"/>
<feature type="compositionally biased region" description="Gly residues" evidence="1">
    <location>
        <begin position="25"/>
        <end position="37"/>
    </location>
</feature>
<feature type="domain" description="DUF306" evidence="3">
    <location>
        <begin position="155"/>
        <end position="263"/>
    </location>
</feature>
<dbReference type="PATRIC" id="fig|38300.4.peg.4132"/>
<dbReference type="Proteomes" id="UP000060513">
    <property type="component" value="Chromosome"/>
</dbReference>
<dbReference type="GeneID" id="97235028"/>
<feature type="region of interest" description="Disordered" evidence="1">
    <location>
        <begin position="25"/>
        <end position="44"/>
    </location>
</feature>
<dbReference type="EMBL" id="CP011340">
    <property type="protein sequence ID" value="ALC22242.1"/>
    <property type="molecule type" value="Genomic_DNA"/>
</dbReference>
<dbReference type="STRING" id="38300.SPRI_3936"/>
<reference evidence="4 5" key="1">
    <citation type="submission" date="2015-08" db="EMBL/GenBank/DDBJ databases">
        <title>Genome sequence of the pristinamycin over-producing bacterium Streptomyces pristinaespiralis HCCB10218.</title>
        <authorList>
            <person name="Tian J."/>
            <person name="Yang J."/>
            <person name="Li L."/>
            <person name="Ruan L."/>
            <person name="Wei W."/>
            <person name="Zheng G."/>
            <person name="Wei Z."/>
            <person name="Yang S."/>
            <person name="Ge M."/>
            <person name="Jiang W."/>
            <person name="Lu Y."/>
        </authorList>
    </citation>
    <scope>NUCLEOTIDE SEQUENCE [LARGE SCALE GENOMIC DNA]</scope>
    <source>
        <strain evidence="4 5">HCCB 10218</strain>
    </source>
</reference>
<organism evidence="4">
    <name type="scientific">Streptomyces pristinaespiralis</name>
    <dbReference type="NCBI Taxonomy" id="38300"/>
    <lineage>
        <taxon>Bacteria</taxon>
        <taxon>Bacillati</taxon>
        <taxon>Actinomycetota</taxon>
        <taxon>Actinomycetes</taxon>
        <taxon>Kitasatosporales</taxon>
        <taxon>Streptomycetaceae</taxon>
        <taxon>Streptomyces</taxon>
    </lineage>
</organism>
<sequence length="275" mass="28503">MRNQLSISVTALAVLALAACGTESGAGSGDRGDGGGTVQPDVPVTGVHWSVDSVTVGGRRTEAPADAHVEITDKGRAQGNYGCNHFGADVKIEGDTITVGPGEMTEMACEEKIQGFEDTLRAAFSGKLKAKLSDGRLTLTTEKGDSIALTSEPSSPLVGTKWSVNSLVSGETAASLPAGTENKAHLTFAKDGSVSGNLGCNRFTSTAKISDDSITFGRLASTRKLCEGPVMDVERRLVKVLEGTVKYELGHRSLTLTAPDGEGFAAVASDTAREK</sequence>
<name>A0A0M4DKA7_STRPR</name>
<feature type="signal peptide" evidence="2">
    <location>
        <begin position="1"/>
        <end position="26"/>
    </location>
</feature>
<dbReference type="InterPro" id="IPR005184">
    <property type="entry name" value="DUF306_Meta_HslJ"/>
</dbReference>
<keyword evidence="2" id="KW-0732">Signal</keyword>
<evidence type="ECO:0000313" key="5">
    <source>
        <dbReference type="Proteomes" id="UP000060513"/>
    </source>
</evidence>
<proteinExistence type="predicted"/>
<gene>
    <name evidence="4" type="ORF">SPRI_3936</name>
</gene>
<dbReference type="Pfam" id="PF03724">
    <property type="entry name" value="META"/>
    <property type="match status" value="2"/>
</dbReference>
<evidence type="ECO:0000259" key="3">
    <source>
        <dbReference type="Pfam" id="PF03724"/>
    </source>
</evidence>
<feature type="domain" description="DUF306" evidence="3">
    <location>
        <begin position="43"/>
        <end position="148"/>
    </location>
</feature>
<dbReference type="PANTHER" id="PTHR35535">
    <property type="entry name" value="HEAT SHOCK PROTEIN HSLJ"/>
    <property type="match status" value="1"/>
</dbReference>
<accession>A0A0M4DKA7</accession>
<dbReference type="AlphaFoldDB" id="A0A0M4DKA7"/>
<dbReference type="PROSITE" id="PS51257">
    <property type="entry name" value="PROKAR_LIPOPROTEIN"/>
    <property type="match status" value="1"/>
</dbReference>
<dbReference type="InterPro" id="IPR053147">
    <property type="entry name" value="Hsp_HslJ-like"/>
</dbReference>
<dbReference type="Gene3D" id="2.40.128.270">
    <property type="match status" value="2"/>
</dbReference>
<feature type="chain" id="PRO_5044218896" evidence="2">
    <location>
        <begin position="27"/>
        <end position="275"/>
    </location>
</feature>
<protein>
    <submittedName>
        <fullName evidence="4">Lipoprotein</fullName>
    </submittedName>
</protein>
<dbReference type="InterPro" id="IPR038670">
    <property type="entry name" value="HslJ-like_sf"/>
</dbReference>
<keyword evidence="4" id="KW-0449">Lipoprotein</keyword>